<feature type="compositionally biased region" description="Acidic residues" evidence="1">
    <location>
        <begin position="63"/>
        <end position="74"/>
    </location>
</feature>
<reference evidence="2 3" key="1">
    <citation type="journal article" date="2019" name="Nat. Plants">
        <title>Genome sequencing of Musa balbisiana reveals subgenome evolution and function divergence in polyploid bananas.</title>
        <authorList>
            <person name="Yao X."/>
        </authorList>
    </citation>
    <scope>NUCLEOTIDE SEQUENCE [LARGE SCALE GENOMIC DNA]</scope>
    <source>
        <strain evidence="3">cv. DH-PKW</strain>
        <tissue evidence="2">Leaves</tissue>
    </source>
</reference>
<evidence type="ECO:0000313" key="3">
    <source>
        <dbReference type="Proteomes" id="UP000317650"/>
    </source>
</evidence>
<protein>
    <submittedName>
        <fullName evidence="2">Uncharacterized protein</fullName>
    </submittedName>
</protein>
<gene>
    <name evidence="2" type="ORF">C4D60_Mb02t07070</name>
</gene>
<organism evidence="2 3">
    <name type="scientific">Musa balbisiana</name>
    <name type="common">Banana</name>
    <dbReference type="NCBI Taxonomy" id="52838"/>
    <lineage>
        <taxon>Eukaryota</taxon>
        <taxon>Viridiplantae</taxon>
        <taxon>Streptophyta</taxon>
        <taxon>Embryophyta</taxon>
        <taxon>Tracheophyta</taxon>
        <taxon>Spermatophyta</taxon>
        <taxon>Magnoliopsida</taxon>
        <taxon>Liliopsida</taxon>
        <taxon>Zingiberales</taxon>
        <taxon>Musaceae</taxon>
        <taxon>Musa</taxon>
    </lineage>
</organism>
<sequence>MEALCRSKNNGPADLHSMAELLVAETVLAVERSLLWLFLAVRTLLPTLQRSKPEAVLENKDDGESDEDEDEDDNPLSSSKLRKAVTVAARRLQPGLDDNPESLITGKRGINYPFPKGEIRKLRLLSIPEDLEEETSVSGKEGSKHQ</sequence>
<feature type="region of interest" description="Disordered" evidence="1">
    <location>
        <begin position="50"/>
        <end position="82"/>
    </location>
</feature>
<dbReference type="AlphaFoldDB" id="A0A4S8I8V8"/>
<keyword evidence="3" id="KW-1185">Reference proteome</keyword>
<evidence type="ECO:0000256" key="1">
    <source>
        <dbReference type="SAM" id="MobiDB-lite"/>
    </source>
</evidence>
<evidence type="ECO:0000313" key="2">
    <source>
        <dbReference type="EMBL" id="THU44408.1"/>
    </source>
</evidence>
<proteinExistence type="predicted"/>
<name>A0A4S8I8V8_MUSBA</name>
<accession>A0A4S8I8V8</accession>
<dbReference type="EMBL" id="PYDT01000011">
    <property type="protein sequence ID" value="THU44408.1"/>
    <property type="molecule type" value="Genomic_DNA"/>
</dbReference>
<dbReference type="Proteomes" id="UP000317650">
    <property type="component" value="Chromosome 2"/>
</dbReference>
<comment type="caution">
    <text evidence="2">The sequence shown here is derived from an EMBL/GenBank/DDBJ whole genome shotgun (WGS) entry which is preliminary data.</text>
</comment>
<feature type="compositionally biased region" description="Basic and acidic residues" evidence="1">
    <location>
        <begin position="51"/>
        <end position="62"/>
    </location>
</feature>